<dbReference type="PANTHER" id="PTHR12561">
    <property type="entry name" value="LIPOATE-PROTEIN LIGASE"/>
    <property type="match status" value="1"/>
</dbReference>
<dbReference type="InterPro" id="IPR004143">
    <property type="entry name" value="BPL_LPL_catalytic"/>
</dbReference>
<dbReference type="CDD" id="cd16443">
    <property type="entry name" value="LplA"/>
    <property type="match status" value="1"/>
</dbReference>
<dbReference type="PROSITE" id="PS51733">
    <property type="entry name" value="BPL_LPL_CATALYTIC"/>
    <property type="match status" value="1"/>
</dbReference>
<feature type="domain" description="BPL/LPL catalytic" evidence="2">
    <location>
        <begin position="25"/>
        <end position="212"/>
    </location>
</feature>
<keyword evidence="3" id="KW-0436">Ligase</keyword>
<dbReference type="EMBL" id="JBJUVG010000001">
    <property type="protein sequence ID" value="MFM9412772.1"/>
    <property type="molecule type" value="Genomic_DNA"/>
</dbReference>
<keyword evidence="4" id="KW-1185">Reference proteome</keyword>
<dbReference type="InterPro" id="IPR004562">
    <property type="entry name" value="LipoylTrfase_LipoateP_Ligase"/>
</dbReference>
<dbReference type="RefSeq" id="WP_408976403.1">
    <property type="nucleotide sequence ID" value="NZ_JBJUVG010000001.1"/>
</dbReference>
<evidence type="ECO:0000313" key="4">
    <source>
        <dbReference type="Proteomes" id="UP001631949"/>
    </source>
</evidence>
<evidence type="ECO:0000259" key="2">
    <source>
        <dbReference type="PROSITE" id="PS51733"/>
    </source>
</evidence>
<organism evidence="3 4">
    <name type="scientific">Peptococcus simiae</name>
    <dbReference type="NCBI Taxonomy" id="1643805"/>
    <lineage>
        <taxon>Bacteria</taxon>
        <taxon>Bacillati</taxon>
        <taxon>Bacillota</taxon>
        <taxon>Clostridia</taxon>
        <taxon>Eubacteriales</taxon>
        <taxon>Peptococcaceae</taxon>
        <taxon>Peptococcus</taxon>
    </lineage>
</organism>
<dbReference type="Pfam" id="PF21948">
    <property type="entry name" value="LplA-B_cat"/>
    <property type="match status" value="1"/>
</dbReference>
<reference evidence="3 4" key="1">
    <citation type="journal article" date="2016" name="Int. J. Syst. Evol. Microbiol.">
        <title>Peptococcus simiae sp. nov., isolated from rhesus macaque faeces and emended description of the genus Peptococcus.</title>
        <authorList>
            <person name="Shkoporov A.N."/>
            <person name="Efimov B.A."/>
            <person name="Kondova I."/>
            <person name="Ouwerling B."/>
            <person name="Chaplin A.V."/>
            <person name="Shcherbakova V.A."/>
            <person name="Langermans J.A.M."/>
        </authorList>
    </citation>
    <scope>NUCLEOTIDE SEQUENCE [LARGE SCALE GENOMIC DNA]</scope>
    <source>
        <strain evidence="3 4">M108</strain>
    </source>
</reference>
<evidence type="ECO:0000313" key="3">
    <source>
        <dbReference type="EMBL" id="MFM9412772.1"/>
    </source>
</evidence>
<dbReference type="SUPFAM" id="SSF55681">
    <property type="entry name" value="Class II aaRS and biotin synthetases"/>
    <property type="match status" value="1"/>
</dbReference>
<dbReference type="Proteomes" id="UP001631949">
    <property type="component" value="Unassembled WGS sequence"/>
</dbReference>
<comment type="caution">
    <text evidence="3">The sequence shown here is derived from an EMBL/GenBank/DDBJ whole genome shotgun (WGS) entry which is preliminary data.</text>
</comment>
<dbReference type="GO" id="GO:0016874">
    <property type="term" value="F:ligase activity"/>
    <property type="evidence" value="ECO:0007669"/>
    <property type="project" value="UniProtKB-KW"/>
</dbReference>
<sequence length="313" mass="35422">MRFFYNESMDPYFNQAYEEYIFNHYREGVNFLLWRNGPAVVCGAGQCVPAETNLTLAAREKVAVVRRPTGGGAVYHDAGNVNYTFMAPARGKHIDYARFLQPVVAILRALGIEARMDGISELMLGDYKISGNAQKIAADRVWHHGTLLYDTDLDKLRQLANGKRVFVDSRATASRPAPVTNIRQWMAEPFTDTEAFMQAFLAELDRTYGPLTRVELSPDDLAAIRDLAEQKYRTWAWTIARGPAFTFRRMFIWRGAPLTVTYRAKRGCIETISFEPNHPEAALALRGVRVKRHDLARALEAFPDLDGLAPELF</sequence>
<protein>
    <submittedName>
        <fullName evidence="3">Biotin/lipoate A/B protein ligase family protein</fullName>
    </submittedName>
</protein>
<comment type="pathway">
    <text evidence="1">Protein modification; protein lipoylation via exogenous pathway; protein N(6)-(lipoyl)lysine from lipoate: step 2/2.</text>
</comment>
<proteinExistence type="predicted"/>
<dbReference type="Gene3D" id="3.30.930.10">
    <property type="entry name" value="Bira Bifunctional Protein, Domain 2"/>
    <property type="match status" value="1"/>
</dbReference>
<name>A0ABW9GWI2_9FIRM</name>
<gene>
    <name evidence="3" type="ORF">ACKQTC_00025</name>
</gene>
<accession>A0ABW9GWI2</accession>
<evidence type="ECO:0000256" key="1">
    <source>
        <dbReference type="ARBA" id="ARBA00005085"/>
    </source>
</evidence>
<dbReference type="PANTHER" id="PTHR12561:SF3">
    <property type="entry name" value="LIPOYLTRANSFERASE 1, MITOCHONDRIAL"/>
    <property type="match status" value="1"/>
</dbReference>
<dbReference type="InterPro" id="IPR045864">
    <property type="entry name" value="aa-tRNA-synth_II/BPL/LPL"/>
</dbReference>